<comment type="similarity">
    <text evidence="1 5">Belongs to the phosphopentomutase family.</text>
</comment>
<dbReference type="GO" id="GO:0006015">
    <property type="term" value="P:5-phosphoribose 1-diphosphate biosynthetic process"/>
    <property type="evidence" value="ECO:0007669"/>
    <property type="project" value="UniProtKB-UniPathway"/>
</dbReference>
<dbReference type="OrthoDB" id="9769930at2"/>
<keyword evidence="3 5" id="KW-0464">Manganese</keyword>
<dbReference type="InterPro" id="IPR024052">
    <property type="entry name" value="Phosphopentomutase_DeoB_cap_sf"/>
</dbReference>
<dbReference type="NCBIfam" id="NF003766">
    <property type="entry name" value="PRK05362.1"/>
    <property type="match status" value="1"/>
</dbReference>
<evidence type="ECO:0000313" key="9">
    <source>
        <dbReference type="Proteomes" id="UP000183508"/>
    </source>
</evidence>
<dbReference type="GO" id="GO:0030145">
    <property type="term" value="F:manganese ion binding"/>
    <property type="evidence" value="ECO:0007669"/>
    <property type="project" value="UniProtKB-UniRule"/>
</dbReference>
<comment type="catalytic activity">
    <reaction evidence="5">
        <text>2-deoxy-alpha-D-ribose 1-phosphate = 2-deoxy-D-ribose 5-phosphate</text>
        <dbReference type="Rhea" id="RHEA:27658"/>
        <dbReference type="ChEBI" id="CHEBI:57259"/>
        <dbReference type="ChEBI" id="CHEBI:62877"/>
        <dbReference type="EC" id="5.4.2.7"/>
    </reaction>
</comment>
<organism evidence="8 9">
    <name type="scientific">Alicyclobacillus macrosporangiidus</name>
    <dbReference type="NCBI Taxonomy" id="392015"/>
    <lineage>
        <taxon>Bacteria</taxon>
        <taxon>Bacillati</taxon>
        <taxon>Bacillota</taxon>
        <taxon>Bacilli</taxon>
        <taxon>Bacillales</taxon>
        <taxon>Alicyclobacillaceae</taxon>
        <taxon>Alicyclobacillus</taxon>
    </lineage>
</organism>
<dbReference type="STRING" id="392015.SAMN05421543_11743"/>
<dbReference type="RefSeq" id="WP_074954498.1">
    <property type="nucleotide sequence ID" value="NZ_FPBV01000017.1"/>
</dbReference>
<dbReference type="PANTHER" id="PTHR21110">
    <property type="entry name" value="PHOSPHOPENTOMUTASE"/>
    <property type="match status" value="1"/>
</dbReference>
<feature type="domain" description="Metalloenzyme" evidence="7">
    <location>
        <begin position="5"/>
        <end position="377"/>
    </location>
</feature>
<dbReference type="InterPro" id="IPR017850">
    <property type="entry name" value="Alkaline_phosphatase_core_sf"/>
</dbReference>
<keyword evidence="2 5" id="KW-0479">Metal-binding</keyword>
<dbReference type="GO" id="GO:0008973">
    <property type="term" value="F:phosphopentomutase activity"/>
    <property type="evidence" value="ECO:0007669"/>
    <property type="project" value="UniProtKB-UniRule"/>
</dbReference>
<dbReference type="InterPro" id="IPR010045">
    <property type="entry name" value="DeoB"/>
</dbReference>
<evidence type="ECO:0000256" key="5">
    <source>
        <dbReference type="HAMAP-Rule" id="MF_00740"/>
    </source>
</evidence>
<comment type="cofactor">
    <cofactor evidence="5">
        <name>Mn(2+)</name>
        <dbReference type="ChEBI" id="CHEBI:29035"/>
    </cofactor>
    <text evidence="5">Binds 2 manganese ions.</text>
</comment>
<evidence type="ECO:0000256" key="2">
    <source>
        <dbReference type="ARBA" id="ARBA00022723"/>
    </source>
</evidence>
<dbReference type="GO" id="GO:0005829">
    <property type="term" value="C:cytosol"/>
    <property type="evidence" value="ECO:0007669"/>
    <property type="project" value="TreeGrafter"/>
</dbReference>
<proteinExistence type="inferred from homology"/>
<dbReference type="PANTHER" id="PTHR21110:SF0">
    <property type="entry name" value="PHOSPHOPENTOMUTASE"/>
    <property type="match status" value="1"/>
</dbReference>
<feature type="binding site" evidence="5">
    <location>
        <position position="284"/>
    </location>
    <ligand>
        <name>Mn(2+)</name>
        <dbReference type="ChEBI" id="CHEBI:29035"/>
        <label>2</label>
    </ligand>
</feature>
<keyword evidence="5" id="KW-0963">Cytoplasm</keyword>
<evidence type="ECO:0000256" key="1">
    <source>
        <dbReference type="ARBA" id="ARBA00010373"/>
    </source>
</evidence>
<dbReference type="AlphaFoldDB" id="A0A1I7KMK1"/>
<evidence type="ECO:0000256" key="6">
    <source>
        <dbReference type="NCBIfam" id="TIGR01696"/>
    </source>
</evidence>
<dbReference type="SUPFAM" id="SSF53649">
    <property type="entry name" value="Alkaline phosphatase-like"/>
    <property type="match status" value="1"/>
</dbReference>
<accession>A0A1I7KMK1</accession>
<dbReference type="EMBL" id="FPBV01000017">
    <property type="protein sequence ID" value="SFU98636.1"/>
    <property type="molecule type" value="Genomic_DNA"/>
</dbReference>
<feature type="binding site" evidence="5">
    <location>
        <position position="326"/>
    </location>
    <ligand>
        <name>Mn(2+)</name>
        <dbReference type="ChEBI" id="CHEBI:29035"/>
        <label>1</label>
    </ligand>
</feature>
<dbReference type="eggNOG" id="COG1015">
    <property type="taxonomic scope" value="Bacteria"/>
</dbReference>
<comment type="function">
    <text evidence="5">Isomerase that catalyzes the conversion of deoxy-ribose 1-phosphate (dRib-1-P) and ribose 1-phosphate (Rib-1-P) to deoxy-ribose 5-phosphate (dRib-5-P) and ribose 5-phosphate (Rib-5-P), respectively.</text>
</comment>
<name>A0A1I7KMK1_9BACL</name>
<evidence type="ECO:0000256" key="3">
    <source>
        <dbReference type="ARBA" id="ARBA00023211"/>
    </source>
</evidence>
<gene>
    <name evidence="5" type="primary">deoB</name>
    <name evidence="8" type="ORF">SAMN05421543_11743</name>
</gene>
<evidence type="ECO:0000256" key="4">
    <source>
        <dbReference type="ARBA" id="ARBA00023235"/>
    </source>
</evidence>
<dbReference type="SUPFAM" id="SSF143856">
    <property type="entry name" value="DeoB insert domain-like"/>
    <property type="match status" value="1"/>
</dbReference>
<dbReference type="Gene3D" id="3.30.70.1250">
    <property type="entry name" value="Phosphopentomutase"/>
    <property type="match status" value="1"/>
</dbReference>
<comment type="pathway">
    <text evidence="5">Carbohydrate degradation; 2-deoxy-D-ribose 1-phosphate degradation; D-glyceraldehyde 3-phosphate and acetaldehyde from 2-deoxy-alpha-D-ribose 1-phosphate: step 1/2.</text>
</comment>
<comment type="catalytic activity">
    <reaction evidence="5">
        <text>alpha-D-ribose 1-phosphate = D-ribose 5-phosphate</text>
        <dbReference type="Rhea" id="RHEA:18793"/>
        <dbReference type="ChEBI" id="CHEBI:57720"/>
        <dbReference type="ChEBI" id="CHEBI:78346"/>
        <dbReference type="EC" id="5.4.2.7"/>
    </reaction>
</comment>
<feature type="binding site" evidence="5">
    <location>
        <position position="325"/>
    </location>
    <ligand>
        <name>Mn(2+)</name>
        <dbReference type="ChEBI" id="CHEBI:29035"/>
        <label>1</label>
    </ligand>
</feature>
<dbReference type="PIRSF" id="PIRSF001491">
    <property type="entry name" value="Ppentomutase"/>
    <property type="match status" value="1"/>
</dbReference>
<dbReference type="Gene3D" id="3.40.720.10">
    <property type="entry name" value="Alkaline Phosphatase, subunit A"/>
    <property type="match status" value="1"/>
</dbReference>
<keyword evidence="4 5" id="KW-0413">Isomerase</keyword>
<feature type="binding site" evidence="5">
    <location>
        <position position="289"/>
    </location>
    <ligand>
        <name>Mn(2+)</name>
        <dbReference type="ChEBI" id="CHEBI:29035"/>
        <label>2</label>
    </ligand>
</feature>
<protein>
    <recommendedName>
        <fullName evidence="5 6">Phosphopentomutase</fullName>
        <ecNumber evidence="5 6">5.4.2.7</ecNumber>
    </recommendedName>
    <alternativeName>
        <fullName evidence="5">Phosphodeoxyribomutase</fullName>
    </alternativeName>
</protein>
<dbReference type="GO" id="GO:0006018">
    <property type="term" value="P:2-deoxyribose 1-phosphate catabolic process"/>
    <property type="evidence" value="ECO:0007669"/>
    <property type="project" value="UniProtKB-UniRule"/>
</dbReference>
<evidence type="ECO:0000259" key="7">
    <source>
        <dbReference type="Pfam" id="PF01676"/>
    </source>
</evidence>
<sequence length="398" mass="43644">MEKKRWIWIVLDSVGIGAAPDAHRYGPGDAHSHTLRHIAEAVGGLRAPHLAAMGLGCISAIPGVPCETSVGAYGRMREKSWGKDTTNGHWEFVGVVLDQPLPVYPEGFPPEVMEPFERYVGKPALCNRPASGTEVIEQYGPEHQRTGRPIVYTSADSVFQVAAHEEVVPVDVLYDWCRYARSILTGPHAVGRVIARPFTGSPGRYQRTHRRKDFSLTFGETVLNRVAARGYPVTGIGKIADIYGGSGITEAIHTENNMDGVDKLIAQLDRQDEGIVYVNLVDFDMLYGHRNDPVGFARAVEAFDARLPEIRERVRPGEVLCIVADHGCDPTTEGTDHTREWVPLLLWTPGMRRGVALGDRETFADVGATLAEYFQVDPPPVGRSVLAQVFGADETPSV</sequence>
<dbReference type="CDD" id="cd16009">
    <property type="entry name" value="PPM"/>
    <property type="match status" value="1"/>
</dbReference>
<comment type="subcellular location">
    <subcellularLocation>
        <location evidence="5">Cytoplasm</location>
    </subcellularLocation>
</comment>
<dbReference type="GO" id="GO:0043094">
    <property type="term" value="P:metabolic compound salvage"/>
    <property type="evidence" value="ECO:0007669"/>
    <property type="project" value="UniProtKB-UniRule"/>
</dbReference>
<dbReference type="GO" id="GO:0000287">
    <property type="term" value="F:magnesium ion binding"/>
    <property type="evidence" value="ECO:0007669"/>
    <property type="project" value="UniProtKB-UniRule"/>
</dbReference>
<evidence type="ECO:0000313" key="8">
    <source>
        <dbReference type="EMBL" id="SFU98636.1"/>
    </source>
</evidence>
<dbReference type="NCBIfam" id="TIGR01696">
    <property type="entry name" value="deoB"/>
    <property type="match status" value="1"/>
</dbReference>
<dbReference type="HAMAP" id="MF_00740">
    <property type="entry name" value="Phosphopentomut"/>
    <property type="match status" value="1"/>
</dbReference>
<dbReference type="GO" id="GO:0009117">
    <property type="term" value="P:nucleotide metabolic process"/>
    <property type="evidence" value="ECO:0007669"/>
    <property type="project" value="UniProtKB-UniRule"/>
</dbReference>
<reference evidence="9" key="1">
    <citation type="submission" date="2016-10" db="EMBL/GenBank/DDBJ databases">
        <authorList>
            <person name="Varghese N."/>
        </authorList>
    </citation>
    <scope>NUCLEOTIDE SEQUENCE [LARGE SCALE GENOMIC DNA]</scope>
    <source>
        <strain evidence="9">DSM 17980</strain>
    </source>
</reference>
<keyword evidence="9" id="KW-1185">Reference proteome</keyword>
<dbReference type="UniPathway" id="UPA00087">
    <property type="reaction ID" value="UER00173"/>
</dbReference>
<feature type="binding site" evidence="5">
    <location>
        <position position="337"/>
    </location>
    <ligand>
        <name>Mn(2+)</name>
        <dbReference type="ChEBI" id="CHEBI:29035"/>
        <label>2</label>
    </ligand>
</feature>
<dbReference type="Pfam" id="PF01676">
    <property type="entry name" value="Metalloenzyme"/>
    <property type="match status" value="1"/>
</dbReference>
<dbReference type="Proteomes" id="UP000183508">
    <property type="component" value="Unassembled WGS sequence"/>
</dbReference>
<dbReference type="InterPro" id="IPR006124">
    <property type="entry name" value="Metalloenzyme"/>
</dbReference>
<dbReference type="EC" id="5.4.2.7" evidence="5 6"/>
<feature type="binding site" evidence="5">
    <location>
        <position position="12"/>
    </location>
    <ligand>
        <name>Mn(2+)</name>
        <dbReference type="ChEBI" id="CHEBI:29035"/>
        <label>1</label>
    </ligand>
</feature>